<evidence type="ECO:0000313" key="3">
    <source>
        <dbReference type="EMBL" id="EIJ44349.1"/>
    </source>
</evidence>
<dbReference type="Proteomes" id="UP000005744">
    <property type="component" value="Unassembled WGS sequence"/>
</dbReference>
<organism evidence="3 4">
    <name type="scientific">Beggiatoa alba B18LD</name>
    <dbReference type="NCBI Taxonomy" id="395493"/>
    <lineage>
        <taxon>Bacteria</taxon>
        <taxon>Pseudomonadati</taxon>
        <taxon>Pseudomonadota</taxon>
        <taxon>Gammaproteobacteria</taxon>
        <taxon>Thiotrichales</taxon>
        <taxon>Thiotrichaceae</taxon>
        <taxon>Beggiatoa</taxon>
    </lineage>
</organism>
<dbReference type="GO" id="GO:0015627">
    <property type="term" value="C:type II protein secretion system complex"/>
    <property type="evidence" value="ECO:0007669"/>
    <property type="project" value="InterPro"/>
</dbReference>
<dbReference type="OrthoDB" id="5432325at2"/>
<feature type="transmembrane region" description="Helical" evidence="1">
    <location>
        <begin position="37"/>
        <end position="59"/>
    </location>
</feature>
<dbReference type="AlphaFoldDB" id="I3CL56"/>
<dbReference type="Pfam" id="PF16537">
    <property type="entry name" value="T2SSB"/>
    <property type="match status" value="1"/>
</dbReference>
<sequence length="214" mass="23827">MSYILDALKKAERERELGKIPSIDSTYPPLFTETNHYSRWLILLTVIGLIGFISVAFFWQPNKLSNDMTVLPTDNSNTIPATPIARPSVGTPSPLAHQAQVSRVSETVHDTAPPSMPAVSTPPTRPVSIPASPVVETAPVPSIAEVPQYLQQKLPELTINAHVYATEAKQRFVLINGRRYREGMSIQEGMTVEAIRPNDVVINYQQKRFRLSIR</sequence>
<protein>
    <recommendedName>
        <fullName evidence="2">Type II secretion system protein GspB C-terminal domain-containing protein</fullName>
    </recommendedName>
</protein>
<dbReference type="HOGENOM" id="CLU_084180_0_0_6"/>
<evidence type="ECO:0000259" key="2">
    <source>
        <dbReference type="Pfam" id="PF16537"/>
    </source>
</evidence>
<keyword evidence="4" id="KW-1185">Reference proteome</keyword>
<keyword evidence="1" id="KW-0812">Transmembrane</keyword>
<evidence type="ECO:0000256" key="1">
    <source>
        <dbReference type="SAM" id="Phobius"/>
    </source>
</evidence>
<dbReference type="eggNOG" id="COG5373">
    <property type="taxonomic scope" value="Bacteria"/>
</dbReference>
<dbReference type="RefSeq" id="WP_002692346.1">
    <property type="nucleotide sequence ID" value="NZ_JH600070.1"/>
</dbReference>
<dbReference type="EMBL" id="JH600070">
    <property type="protein sequence ID" value="EIJ44349.1"/>
    <property type="molecule type" value="Genomic_DNA"/>
</dbReference>
<reference evidence="3 4" key="1">
    <citation type="submission" date="2011-11" db="EMBL/GenBank/DDBJ databases">
        <title>Improved High-Quality Draft sequence of Beggiatoa alba B18lD.</title>
        <authorList>
            <consortium name="US DOE Joint Genome Institute"/>
            <person name="Lucas S."/>
            <person name="Han J."/>
            <person name="Lapidus A."/>
            <person name="Cheng J.-F."/>
            <person name="Goodwin L."/>
            <person name="Pitluck S."/>
            <person name="Peters L."/>
            <person name="Mikhailova N."/>
            <person name="Held B."/>
            <person name="Detter J.C."/>
            <person name="Han C."/>
            <person name="Tapia R."/>
            <person name="Land M."/>
            <person name="Hauser L."/>
            <person name="Kyrpides N."/>
            <person name="Ivanova N."/>
            <person name="Pagani I."/>
            <person name="Samuel K."/>
            <person name="Teske A."/>
            <person name="Mueller J."/>
            <person name="Woyke T."/>
        </authorList>
    </citation>
    <scope>NUCLEOTIDE SEQUENCE [LARGE SCALE GENOMIC DNA]</scope>
    <source>
        <strain evidence="3 4">B18LD</strain>
    </source>
</reference>
<gene>
    <name evidence="3" type="ORF">BegalDRAFT_3541</name>
</gene>
<dbReference type="STRING" id="395493.BegalDRAFT_3541"/>
<feature type="domain" description="Type II secretion system protein GspB C-terminal" evidence="2">
    <location>
        <begin position="154"/>
        <end position="211"/>
    </location>
</feature>
<keyword evidence="1" id="KW-0472">Membrane</keyword>
<keyword evidence="1" id="KW-1133">Transmembrane helix</keyword>
<evidence type="ECO:0000313" key="4">
    <source>
        <dbReference type="Proteomes" id="UP000005744"/>
    </source>
</evidence>
<name>I3CL56_9GAMM</name>
<proteinExistence type="predicted"/>
<dbReference type="InterPro" id="IPR032389">
    <property type="entry name" value="GspB_C"/>
</dbReference>
<accession>I3CL56</accession>